<dbReference type="PaxDb" id="3880-AES76194"/>
<dbReference type="InterPro" id="IPR032675">
    <property type="entry name" value="LRR_dom_sf"/>
</dbReference>
<evidence type="ECO:0000256" key="1">
    <source>
        <dbReference type="ARBA" id="ARBA00022614"/>
    </source>
</evidence>
<dbReference type="Gene3D" id="3.40.50.300">
    <property type="entry name" value="P-loop containing nucleotide triphosphate hydrolases"/>
    <property type="match status" value="1"/>
</dbReference>
<accession>G7KIH4</accession>
<keyword evidence="3" id="KW-0611">Plant defense</keyword>
<evidence type="ECO:0000313" key="6">
    <source>
        <dbReference type="EMBL" id="AES76194.2"/>
    </source>
</evidence>
<keyword evidence="2" id="KW-0677">Repeat</keyword>
<evidence type="ECO:0000313" key="8">
    <source>
        <dbReference type="Proteomes" id="UP000002051"/>
    </source>
</evidence>
<dbReference type="InterPro" id="IPR000157">
    <property type="entry name" value="TIR_dom"/>
</dbReference>
<dbReference type="GO" id="GO:0006952">
    <property type="term" value="P:defense response"/>
    <property type="evidence" value="ECO:0007669"/>
    <property type="project" value="UniProtKB-KW"/>
</dbReference>
<evidence type="ECO:0000259" key="5">
    <source>
        <dbReference type="PROSITE" id="PS50104"/>
    </source>
</evidence>
<proteinExistence type="predicted"/>
<dbReference type="SMART" id="SM00255">
    <property type="entry name" value="TIR"/>
    <property type="match status" value="1"/>
</dbReference>
<name>G7KIH4_MEDTR</name>
<dbReference type="HOGENOM" id="CLU_001561_5_1_1"/>
<dbReference type="eggNOG" id="ENOG502SD6T">
    <property type="taxonomic scope" value="Eukaryota"/>
</dbReference>
<keyword evidence="8" id="KW-1185">Reference proteome</keyword>
<keyword evidence="1" id="KW-0433">Leucine-rich repeat</keyword>
<dbReference type="InterPro" id="IPR027417">
    <property type="entry name" value="P-loop_NTPase"/>
</dbReference>
<dbReference type="InterPro" id="IPR002182">
    <property type="entry name" value="NB-ARC"/>
</dbReference>
<organism evidence="6 8">
    <name type="scientific">Medicago truncatula</name>
    <name type="common">Barrel medic</name>
    <name type="synonym">Medicago tribuloides</name>
    <dbReference type="NCBI Taxonomy" id="3880"/>
    <lineage>
        <taxon>Eukaryota</taxon>
        <taxon>Viridiplantae</taxon>
        <taxon>Streptophyta</taxon>
        <taxon>Embryophyta</taxon>
        <taxon>Tracheophyta</taxon>
        <taxon>Spermatophyta</taxon>
        <taxon>Magnoliopsida</taxon>
        <taxon>eudicotyledons</taxon>
        <taxon>Gunneridae</taxon>
        <taxon>Pentapetalae</taxon>
        <taxon>rosids</taxon>
        <taxon>fabids</taxon>
        <taxon>Fabales</taxon>
        <taxon>Fabaceae</taxon>
        <taxon>Papilionoideae</taxon>
        <taxon>50 kb inversion clade</taxon>
        <taxon>NPAAA clade</taxon>
        <taxon>Hologalegina</taxon>
        <taxon>IRL clade</taxon>
        <taxon>Trifolieae</taxon>
        <taxon>Medicago</taxon>
    </lineage>
</organism>
<dbReference type="FunFam" id="3.40.50.10140:FF:000007">
    <property type="entry name" value="Disease resistance protein (TIR-NBS-LRR class)"/>
    <property type="match status" value="1"/>
</dbReference>
<accession>A0A0C3VXU6</accession>
<dbReference type="InterPro" id="IPR036390">
    <property type="entry name" value="WH_DNA-bd_sf"/>
</dbReference>
<dbReference type="PANTHER" id="PTHR11017">
    <property type="entry name" value="LEUCINE-RICH REPEAT-CONTAINING PROTEIN"/>
    <property type="match status" value="1"/>
</dbReference>
<dbReference type="PROSITE" id="PS50104">
    <property type="entry name" value="TIR"/>
    <property type="match status" value="1"/>
</dbReference>
<dbReference type="Pfam" id="PF01582">
    <property type="entry name" value="TIR"/>
    <property type="match status" value="1"/>
</dbReference>
<dbReference type="InterPro" id="IPR035897">
    <property type="entry name" value="Toll_tir_struct_dom_sf"/>
</dbReference>
<dbReference type="Pfam" id="PF00931">
    <property type="entry name" value="NB-ARC"/>
    <property type="match status" value="1"/>
</dbReference>
<evidence type="ECO:0000256" key="4">
    <source>
        <dbReference type="ARBA" id="ARBA00023027"/>
    </source>
</evidence>
<dbReference type="AlphaFoldDB" id="G7KIH4"/>
<evidence type="ECO:0000313" key="7">
    <source>
        <dbReference type="EnsemblPlants" id="AES76194"/>
    </source>
</evidence>
<dbReference type="SUPFAM" id="SSF52200">
    <property type="entry name" value="Toll/Interleukin receptor TIR domain"/>
    <property type="match status" value="1"/>
</dbReference>
<dbReference type="STRING" id="3880.G7KIH4"/>
<dbReference type="GO" id="GO:0007165">
    <property type="term" value="P:signal transduction"/>
    <property type="evidence" value="ECO:0007669"/>
    <property type="project" value="InterPro"/>
</dbReference>
<dbReference type="Gene3D" id="3.40.50.10140">
    <property type="entry name" value="Toll/interleukin-1 receptor homology (TIR) domain"/>
    <property type="match status" value="1"/>
</dbReference>
<dbReference type="InterPro" id="IPR058192">
    <property type="entry name" value="WHD_ROQ1-like"/>
</dbReference>
<dbReference type="Proteomes" id="UP000002051">
    <property type="component" value="Chromosome 6"/>
</dbReference>
<keyword evidence="4" id="KW-0520">NAD</keyword>
<evidence type="ECO:0000256" key="2">
    <source>
        <dbReference type="ARBA" id="ARBA00022737"/>
    </source>
</evidence>
<dbReference type="GO" id="GO:0043531">
    <property type="term" value="F:ADP binding"/>
    <property type="evidence" value="ECO:0007669"/>
    <property type="project" value="InterPro"/>
</dbReference>
<evidence type="ECO:0000256" key="3">
    <source>
        <dbReference type="ARBA" id="ARBA00022821"/>
    </source>
</evidence>
<dbReference type="EnsemblPlants" id="AES76194">
    <property type="protein sequence ID" value="AES76194"/>
    <property type="gene ID" value="MTR_6g072730"/>
</dbReference>
<dbReference type="SUPFAM" id="SSF52058">
    <property type="entry name" value="L domain-like"/>
    <property type="match status" value="1"/>
</dbReference>
<gene>
    <name evidence="6" type="ordered locus">MTR_6g072730</name>
</gene>
<reference evidence="6 8" key="1">
    <citation type="journal article" date="2011" name="Nature">
        <title>The Medicago genome provides insight into the evolution of rhizobial symbioses.</title>
        <authorList>
            <person name="Young N.D."/>
            <person name="Debelle F."/>
            <person name="Oldroyd G.E."/>
            <person name="Geurts R."/>
            <person name="Cannon S.B."/>
            <person name="Udvardi M.K."/>
            <person name="Benedito V.A."/>
            <person name="Mayer K.F."/>
            <person name="Gouzy J."/>
            <person name="Schoof H."/>
            <person name="Van de Peer Y."/>
            <person name="Proost S."/>
            <person name="Cook D.R."/>
            <person name="Meyers B.C."/>
            <person name="Spannagl M."/>
            <person name="Cheung F."/>
            <person name="De Mita S."/>
            <person name="Krishnakumar V."/>
            <person name="Gundlach H."/>
            <person name="Zhou S."/>
            <person name="Mudge J."/>
            <person name="Bharti A.K."/>
            <person name="Murray J.D."/>
            <person name="Naoumkina M.A."/>
            <person name="Rosen B."/>
            <person name="Silverstein K.A."/>
            <person name="Tang H."/>
            <person name="Rombauts S."/>
            <person name="Zhao P.X."/>
            <person name="Zhou P."/>
            <person name="Barbe V."/>
            <person name="Bardou P."/>
            <person name="Bechner M."/>
            <person name="Bellec A."/>
            <person name="Berger A."/>
            <person name="Berges H."/>
            <person name="Bidwell S."/>
            <person name="Bisseling T."/>
            <person name="Choisne N."/>
            <person name="Couloux A."/>
            <person name="Denny R."/>
            <person name="Deshpande S."/>
            <person name="Dai X."/>
            <person name="Doyle J.J."/>
            <person name="Dudez A.M."/>
            <person name="Farmer A.D."/>
            <person name="Fouteau S."/>
            <person name="Franken C."/>
            <person name="Gibelin C."/>
            <person name="Gish J."/>
            <person name="Goldstein S."/>
            <person name="Gonzalez A.J."/>
            <person name="Green P.J."/>
            <person name="Hallab A."/>
            <person name="Hartog M."/>
            <person name="Hua A."/>
            <person name="Humphray S.J."/>
            <person name="Jeong D.H."/>
            <person name="Jing Y."/>
            <person name="Jocker A."/>
            <person name="Kenton S.M."/>
            <person name="Kim D.J."/>
            <person name="Klee K."/>
            <person name="Lai H."/>
            <person name="Lang C."/>
            <person name="Lin S."/>
            <person name="Macmil S.L."/>
            <person name="Magdelenat G."/>
            <person name="Matthews L."/>
            <person name="McCorrison J."/>
            <person name="Monaghan E.L."/>
            <person name="Mun J.H."/>
            <person name="Najar F.Z."/>
            <person name="Nicholson C."/>
            <person name="Noirot C."/>
            <person name="O'Bleness M."/>
            <person name="Paule C.R."/>
            <person name="Poulain J."/>
            <person name="Prion F."/>
            <person name="Qin B."/>
            <person name="Qu C."/>
            <person name="Retzel E.F."/>
            <person name="Riddle C."/>
            <person name="Sallet E."/>
            <person name="Samain S."/>
            <person name="Samson N."/>
            <person name="Sanders I."/>
            <person name="Saurat O."/>
            <person name="Scarpelli C."/>
            <person name="Schiex T."/>
            <person name="Segurens B."/>
            <person name="Severin A.J."/>
            <person name="Sherrier D.J."/>
            <person name="Shi R."/>
            <person name="Sims S."/>
            <person name="Singer S.R."/>
            <person name="Sinharoy S."/>
            <person name="Sterck L."/>
            <person name="Viollet A."/>
            <person name="Wang B.B."/>
            <person name="Wang K."/>
            <person name="Wang M."/>
            <person name="Wang X."/>
            <person name="Warfsmann J."/>
            <person name="Weissenbach J."/>
            <person name="White D.D."/>
            <person name="White J.D."/>
            <person name="Wiley G.B."/>
            <person name="Wincker P."/>
            <person name="Xing Y."/>
            <person name="Yang L."/>
            <person name="Yao Z."/>
            <person name="Ying F."/>
            <person name="Zhai J."/>
            <person name="Zhou L."/>
            <person name="Zuber A."/>
            <person name="Denarie J."/>
            <person name="Dixon R.A."/>
            <person name="May G.D."/>
            <person name="Schwartz D.C."/>
            <person name="Rogers J."/>
            <person name="Quetier F."/>
            <person name="Town C.D."/>
            <person name="Roe B.A."/>
        </authorList>
    </citation>
    <scope>NUCLEOTIDE SEQUENCE [LARGE SCALE GENOMIC DNA]</scope>
    <source>
        <strain evidence="6">A17</strain>
        <strain evidence="7 8">cv. Jemalong A17</strain>
    </source>
</reference>
<sequence>MSLQRSPSSSFSYGFTYDVFLSFRGTDTRFHFIGHLYKALCDCGIRTFIDDKELHGGEEITPSLVKAIEDSGIAIPVFSINYATSSFCLDELVHIVDCFKTKGHLILPIFYEVDPSHVRHQTGSYGAYIGNMERLRKWKIALNQAANLSGHHFNLGCLHNNSYEYELIGKMVQEVSNKINRPPLHVADYPVGLQSRLLQVNSLLNIGYDDGVCMVGIYGIGGIGKSTLARAIYNLIGDQFESLCFLHNVRENATKHGLQNLQEKLLSETVGLAIKLGHVSEGIPIIQQRLRQKKVILILDDVDELKQLQAIIGEPNWLGHGSKVIVTTRDKHLLSCHGIERIYVVDGLKEEEALELFRWMAFKSNKIEPTLEVVGSHLFGKCIAEWESTLAKYERIPHGHVQKILRVSFDCLDEEEQSVFLDITCCFNGCRLAEVEDKLHAHYGHCIKNHVGVLVNKSLIKIIRSTVVRLHDLIEDMGKEIVRQESVKEAGERTRLWFDKDIVHVLKENTETSKIEMIYLNGPSIEVLRDWNGKAFKKMKNLKTLIIKSGHFSKGSRYFPSSLRVLEWQRYPSECIPFSLLNKASEIYSYFPIMYTDKFNLIYSFNFYLYVFNFYLCRNVSCLPNLENISFTNCVNLITVHNSIGFLNKLEILSAQSCVKLTSFPPLQLTSLKILNLSHCKSLRSFPDILCKMENIQNIQICETLIEGFPVSFQNLTGLHY</sequence>
<reference evidence="7" key="3">
    <citation type="submission" date="2015-04" db="UniProtKB">
        <authorList>
            <consortium name="EnsemblPlants"/>
        </authorList>
    </citation>
    <scope>IDENTIFICATION</scope>
    <source>
        <strain evidence="7">cv. Jemalong A17</strain>
    </source>
</reference>
<dbReference type="EMBL" id="CM001222">
    <property type="protein sequence ID" value="AES76194.2"/>
    <property type="molecule type" value="Genomic_DNA"/>
</dbReference>
<dbReference type="Gene3D" id="3.80.10.10">
    <property type="entry name" value="Ribonuclease Inhibitor"/>
    <property type="match status" value="1"/>
</dbReference>
<dbReference type="InterPro" id="IPR044974">
    <property type="entry name" value="Disease_R_plants"/>
</dbReference>
<dbReference type="PRINTS" id="PR00364">
    <property type="entry name" value="DISEASERSIST"/>
</dbReference>
<dbReference type="Pfam" id="PF23282">
    <property type="entry name" value="WHD_ROQ1"/>
    <property type="match status" value="1"/>
</dbReference>
<dbReference type="PANTHER" id="PTHR11017:SF219">
    <property type="entry name" value="ARCHAEAL ATPASE"/>
    <property type="match status" value="1"/>
</dbReference>
<dbReference type="SUPFAM" id="SSF46785">
    <property type="entry name" value="Winged helix' DNA-binding domain"/>
    <property type="match status" value="1"/>
</dbReference>
<dbReference type="SUPFAM" id="SSF52540">
    <property type="entry name" value="P-loop containing nucleoside triphosphate hydrolases"/>
    <property type="match status" value="1"/>
</dbReference>
<reference evidence="6 8" key="2">
    <citation type="journal article" date="2014" name="BMC Genomics">
        <title>An improved genome release (version Mt4.0) for the model legume Medicago truncatula.</title>
        <authorList>
            <person name="Tang H."/>
            <person name="Krishnakumar V."/>
            <person name="Bidwell S."/>
            <person name="Rosen B."/>
            <person name="Chan A."/>
            <person name="Zhou S."/>
            <person name="Gentzbittel L."/>
            <person name="Childs K.L."/>
            <person name="Yandell M."/>
            <person name="Gundlach H."/>
            <person name="Mayer K.F."/>
            <person name="Schwartz D.C."/>
            <person name="Town C.D."/>
        </authorList>
    </citation>
    <scope>GENOME REANNOTATION</scope>
    <source>
        <strain evidence="7 8">cv. Jemalong A17</strain>
    </source>
</reference>
<feature type="domain" description="TIR" evidence="5">
    <location>
        <begin position="15"/>
        <end position="179"/>
    </location>
</feature>
<protein>
    <submittedName>
        <fullName evidence="6">Disease resistance protein (TIR-NBS-LRR class), putative</fullName>
    </submittedName>
</protein>